<sequence length="92" mass="10213">MPPFVLHALVQSSDKIDFVLFHVLVWRSFCLRVEIVRLVGRGPPPAELRGVSQALPSMPARSHFGEFSTDFPGYSLASARSALKRGLHCCFT</sequence>
<comment type="caution">
    <text evidence="1">The sequence shown here is derived from an EMBL/GenBank/DDBJ whole genome shotgun (WGS) entry which is preliminary data.</text>
</comment>
<proteinExistence type="predicted"/>
<name>A0A8S9JLU9_BRACR</name>
<protein>
    <submittedName>
        <fullName evidence="1">Uncharacterized protein</fullName>
    </submittedName>
</protein>
<evidence type="ECO:0000313" key="1">
    <source>
        <dbReference type="EMBL" id="KAF2583131.1"/>
    </source>
</evidence>
<evidence type="ECO:0000313" key="2">
    <source>
        <dbReference type="Proteomes" id="UP000712281"/>
    </source>
</evidence>
<dbReference type="EMBL" id="QGKW02001660">
    <property type="protein sequence ID" value="KAF2583131.1"/>
    <property type="molecule type" value="Genomic_DNA"/>
</dbReference>
<dbReference type="AlphaFoldDB" id="A0A8S9JLU9"/>
<reference evidence="1" key="1">
    <citation type="submission" date="2019-12" db="EMBL/GenBank/DDBJ databases">
        <title>Genome sequencing and annotation of Brassica cretica.</title>
        <authorList>
            <person name="Studholme D.J."/>
            <person name="Sarris P.F."/>
        </authorList>
    </citation>
    <scope>NUCLEOTIDE SEQUENCE</scope>
    <source>
        <strain evidence="1">PFS-001/15</strain>
        <tissue evidence="1">Leaf</tissue>
    </source>
</reference>
<gene>
    <name evidence="1" type="ORF">F2Q68_00006472</name>
</gene>
<organism evidence="1 2">
    <name type="scientific">Brassica cretica</name>
    <name type="common">Mustard</name>
    <dbReference type="NCBI Taxonomy" id="69181"/>
    <lineage>
        <taxon>Eukaryota</taxon>
        <taxon>Viridiplantae</taxon>
        <taxon>Streptophyta</taxon>
        <taxon>Embryophyta</taxon>
        <taxon>Tracheophyta</taxon>
        <taxon>Spermatophyta</taxon>
        <taxon>Magnoliopsida</taxon>
        <taxon>eudicotyledons</taxon>
        <taxon>Gunneridae</taxon>
        <taxon>Pentapetalae</taxon>
        <taxon>rosids</taxon>
        <taxon>malvids</taxon>
        <taxon>Brassicales</taxon>
        <taxon>Brassicaceae</taxon>
        <taxon>Brassiceae</taxon>
        <taxon>Brassica</taxon>
    </lineage>
</organism>
<accession>A0A8S9JLU9</accession>
<dbReference type="Proteomes" id="UP000712281">
    <property type="component" value="Unassembled WGS sequence"/>
</dbReference>